<evidence type="ECO:0000313" key="3">
    <source>
        <dbReference type="Proteomes" id="UP000014977"/>
    </source>
</evidence>
<accession>S7UZG0</accession>
<reference evidence="2 3" key="1">
    <citation type="journal article" date="2013" name="Genome Announc.">
        <title>Draft genome sequences for three mercury-methylating, sulfate-reducing bacteria.</title>
        <authorList>
            <person name="Brown S.D."/>
            <person name="Hurt R.A.Jr."/>
            <person name="Gilmour C.C."/>
            <person name="Elias D.A."/>
        </authorList>
    </citation>
    <scope>NUCLEOTIDE SEQUENCE [LARGE SCALE GENOMIC DNA]</scope>
    <source>
        <strain evidence="2 3">DSM 2059</strain>
    </source>
</reference>
<name>S7UZG0_DESML</name>
<keyword evidence="3" id="KW-1185">Reference proteome</keyword>
<evidence type="ECO:0000256" key="1">
    <source>
        <dbReference type="SAM" id="Phobius"/>
    </source>
</evidence>
<sequence>MILNPAIITLILVSLLTALFAVYASIIGYRIIRAWNIESGSESQLALERQTYLISSVLTHLFAIGLFAMFFFIYTVDRIHPLFTGAMCAAGSLNVNRYGYPALVVKLAGAVLSGLWLILNHADNQCPDYPLIKTKYRFLFVVTAFCVFDAYLVTQYFLNLKADIITSCCGILFNAEAAGISGKMAALPSIPAKVLFYLSAALTLRSGIHFRITGRSAGLFSCFSGIFFFVSLVSIISFISLYFYELPTHHCPFCLLQKEYRYIGYPLYAALLTAGIAGMSVGLLERVRGPESLEKRLPSLQRRLSLIAMIGCLVFVMISTWPMLFSDFTLEGY</sequence>
<dbReference type="OrthoDB" id="9788139at2"/>
<feature type="transmembrane region" description="Helical" evidence="1">
    <location>
        <begin position="219"/>
        <end position="243"/>
    </location>
</feature>
<feature type="transmembrane region" description="Helical" evidence="1">
    <location>
        <begin position="263"/>
        <end position="284"/>
    </location>
</feature>
<feature type="transmembrane region" description="Helical" evidence="1">
    <location>
        <begin position="138"/>
        <end position="158"/>
    </location>
</feature>
<proteinExistence type="predicted"/>
<feature type="transmembrane region" description="Helical" evidence="1">
    <location>
        <begin position="98"/>
        <end position="118"/>
    </location>
</feature>
<feature type="transmembrane region" description="Helical" evidence="1">
    <location>
        <begin position="194"/>
        <end position="212"/>
    </location>
</feature>
<feature type="transmembrane region" description="Helical" evidence="1">
    <location>
        <begin position="304"/>
        <end position="324"/>
    </location>
</feature>
<feature type="transmembrane region" description="Helical" evidence="1">
    <location>
        <begin position="6"/>
        <end position="32"/>
    </location>
</feature>
<dbReference type="RefSeq" id="WP_020878027.1">
    <property type="nucleotide sequence ID" value="NZ_ATHJ01000098.1"/>
</dbReference>
<organism evidence="2 3">
    <name type="scientific">Desulfococcus multivorans DSM 2059</name>
    <dbReference type="NCBI Taxonomy" id="1121405"/>
    <lineage>
        <taxon>Bacteria</taxon>
        <taxon>Pseudomonadati</taxon>
        <taxon>Thermodesulfobacteriota</taxon>
        <taxon>Desulfobacteria</taxon>
        <taxon>Desulfobacterales</taxon>
        <taxon>Desulfococcaceae</taxon>
        <taxon>Desulfococcus</taxon>
    </lineage>
</organism>
<dbReference type="PATRIC" id="fig|1121405.3.peg.3034"/>
<feature type="transmembrane region" description="Helical" evidence="1">
    <location>
        <begin position="52"/>
        <end position="74"/>
    </location>
</feature>
<evidence type="ECO:0000313" key="2">
    <source>
        <dbReference type="EMBL" id="EPR37798.1"/>
    </source>
</evidence>
<keyword evidence="1" id="KW-0812">Transmembrane</keyword>
<dbReference type="eggNOG" id="ENOG502Z9TM">
    <property type="taxonomic scope" value="Bacteria"/>
</dbReference>
<dbReference type="EMBL" id="ATHJ01000098">
    <property type="protein sequence ID" value="EPR37798.1"/>
    <property type="molecule type" value="Genomic_DNA"/>
</dbReference>
<protein>
    <submittedName>
        <fullName evidence="2">Uncharacterized protein</fullName>
    </submittedName>
</protein>
<keyword evidence="1" id="KW-1133">Transmembrane helix</keyword>
<comment type="caution">
    <text evidence="2">The sequence shown here is derived from an EMBL/GenBank/DDBJ whole genome shotgun (WGS) entry which is preliminary data.</text>
</comment>
<keyword evidence="1" id="KW-0472">Membrane</keyword>
<dbReference type="AlphaFoldDB" id="S7UZG0"/>
<dbReference type="Proteomes" id="UP000014977">
    <property type="component" value="Unassembled WGS sequence"/>
</dbReference>
<gene>
    <name evidence="2" type="ORF">dsmv_2960</name>
</gene>